<dbReference type="WBParaSite" id="NBR_0000933901-mRNA-1">
    <property type="protein sequence ID" value="NBR_0000933901-mRNA-1"/>
    <property type="gene ID" value="NBR_0000933901"/>
</dbReference>
<accession>A0A0N4Y167</accession>
<dbReference type="AlphaFoldDB" id="A0A0N4Y167"/>
<dbReference type="EMBL" id="UYSL01020126">
    <property type="protein sequence ID" value="VDL72929.1"/>
    <property type="molecule type" value="Genomic_DNA"/>
</dbReference>
<feature type="region of interest" description="Disordered" evidence="1">
    <location>
        <begin position="23"/>
        <end position="45"/>
    </location>
</feature>
<keyword evidence="3" id="KW-1185">Reference proteome</keyword>
<evidence type="ECO:0000313" key="3">
    <source>
        <dbReference type="Proteomes" id="UP000271162"/>
    </source>
</evidence>
<feature type="region of interest" description="Disordered" evidence="1">
    <location>
        <begin position="72"/>
        <end position="93"/>
    </location>
</feature>
<dbReference type="Proteomes" id="UP000271162">
    <property type="component" value="Unassembled WGS sequence"/>
</dbReference>
<reference evidence="4" key="1">
    <citation type="submission" date="2017-02" db="UniProtKB">
        <authorList>
            <consortium name="WormBaseParasite"/>
        </authorList>
    </citation>
    <scope>IDENTIFICATION</scope>
</reference>
<gene>
    <name evidence="2" type="ORF">NBR_LOCUS9340</name>
</gene>
<evidence type="ECO:0000256" key="1">
    <source>
        <dbReference type="SAM" id="MobiDB-lite"/>
    </source>
</evidence>
<protein>
    <submittedName>
        <fullName evidence="2 4">Uncharacterized protein</fullName>
    </submittedName>
</protein>
<sequence>MISIRLLEANSEIRRYISNETRKQTRRAFEEEVDEAPSVSPLHKRTPNSINLIQMLLLPTARRSVYVGKWKQRGRDAMKMQETTDGTDKANPITCGKHLDLRNTLAEKHLGLASRQVPSRMRDPSHF</sequence>
<evidence type="ECO:0000313" key="2">
    <source>
        <dbReference type="EMBL" id="VDL72929.1"/>
    </source>
</evidence>
<proteinExistence type="predicted"/>
<name>A0A0N4Y167_NIPBR</name>
<organism evidence="4">
    <name type="scientific">Nippostrongylus brasiliensis</name>
    <name type="common">Rat hookworm</name>
    <dbReference type="NCBI Taxonomy" id="27835"/>
    <lineage>
        <taxon>Eukaryota</taxon>
        <taxon>Metazoa</taxon>
        <taxon>Ecdysozoa</taxon>
        <taxon>Nematoda</taxon>
        <taxon>Chromadorea</taxon>
        <taxon>Rhabditida</taxon>
        <taxon>Rhabditina</taxon>
        <taxon>Rhabditomorpha</taxon>
        <taxon>Strongyloidea</taxon>
        <taxon>Heligmosomidae</taxon>
        <taxon>Nippostrongylus</taxon>
    </lineage>
</organism>
<reference evidence="2 3" key="2">
    <citation type="submission" date="2018-11" db="EMBL/GenBank/DDBJ databases">
        <authorList>
            <consortium name="Pathogen Informatics"/>
        </authorList>
    </citation>
    <scope>NUCLEOTIDE SEQUENCE [LARGE SCALE GENOMIC DNA]</scope>
</reference>
<evidence type="ECO:0000313" key="4">
    <source>
        <dbReference type="WBParaSite" id="NBR_0000933901-mRNA-1"/>
    </source>
</evidence>